<name>A0ABY7TDE8_9SPHI</name>
<dbReference type="Proteomes" id="UP001216139">
    <property type="component" value="Chromosome"/>
</dbReference>
<keyword evidence="5" id="KW-0732">Signal</keyword>
<evidence type="ECO:0000313" key="8">
    <source>
        <dbReference type="Proteomes" id="UP001216139"/>
    </source>
</evidence>
<dbReference type="InterPro" id="IPR017853">
    <property type="entry name" value="GH"/>
</dbReference>
<dbReference type="InterPro" id="IPR026891">
    <property type="entry name" value="Fn3-like"/>
</dbReference>
<protein>
    <submittedName>
        <fullName evidence="7">Glycoside hydrolase family 3 C-terminal domain-containing protein</fullName>
    </submittedName>
</protein>
<keyword evidence="8" id="KW-1185">Reference proteome</keyword>
<keyword evidence="3" id="KW-0119">Carbohydrate metabolism</keyword>
<organism evidence="7 8">
    <name type="scientific">Mucilaginibacter jinjuensis</name>
    <dbReference type="NCBI Taxonomy" id="1176721"/>
    <lineage>
        <taxon>Bacteria</taxon>
        <taxon>Pseudomonadati</taxon>
        <taxon>Bacteroidota</taxon>
        <taxon>Sphingobacteriia</taxon>
        <taxon>Sphingobacteriales</taxon>
        <taxon>Sphingobacteriaceae</taxon>
        <taxon>Mucilaginibacter</taxon>
    </lineage>
</organism>
<evidence type="ECO:0000256" key="1">
    <source>
        <dbReference type="ARBA" id="ARBA00005336"/>
    </source>
</evidence>
<evidence type="ECO:0000256" key="5">
    <source>
        <dbReference type="SAM" id="SignalP"/>
    </source>
</evidence>
<dbReference type="InterPro" id="IPR019800">
    <property type="entry name" value="Glyco_hydro_3_AS"/>
</dbReference>
<comment type="similarity">
    <text evidence="1 4">Belongs to the glycosyl hydrolase 3 family.</text>
</comment>
<dbReference type="PANTHER" id="PTHR42715:SF10">
    <property type="entry name" value="BETA-GLUCOSIDASE"/>
    <property type="match status" value="1"/>
</dbReference>
<dbReference type="SUPFAM" id="SSF51445">
    <property type="entry name" value="(Trans)glycosidases"/>
    <property type="match status" value="1"/>
</dbReference>
<dbReference type="Pfam" id="PF14310">
    <property type="entry name" value="Fn3-like"/>
    <property type="match status" value="1"/>
</dbReference>
<dbReference type="InterPro" id="IPR050288">
    <property type="entry name" value="Cellulose_deg_GH3"/>
</dbReference>
<evidence type="ECO:0000256" key="3">
    <source>
        <dbReference type="ARBA" id="ARBA00023277"/>
    </source>
</evidence>
<dbReference type="RefSeq" id="WP_273633048.1">
    <property type="nucleotide sequence ID" value="NZ_CP117167.1"/>
</dbReference>
<dbReference type="SUPFAM" id="SSF52279">
    <property type="entry name" value="Beta-D-glucan exohydrolase, C-terminal domain"/>
    <property type="match status" value="1"/>
</dbReference>
<dbReference type="InterPro" id="IPR013783">
    <property type="entry name" value="Ig-like_fold"/>
</dbReference>
<keyword evidence="4" id="KW-0326">Glycosidase</keyword>
<feature type="domain" description="Fibronectin type III-like" evidence="6">
    <location>
        <begin position="639"/>
        <end position="709"/>
    </location>
</feature>
<keyword evidence="2 4" id="KW-0378">Hydrolase</keyword>
<sequence>MRKRVSGYIFCGVLLLGGGAVNAQSKSAGSTDAKISAIIKKLTLEEKIAMVHANGLFSSAGVKRLGIPDLVSDDGPLGVREEVKPGWGSANLLTDSATFFPNGSALAATWNPELAYRYGHDMGEEARARNKQVMLAPAFNIARTPLCGRTYEYYSEDPYLNARLAVASVHGIQSQHVAACVKHFAVNNQEVERDHVSVNIDERVLREIYLPAFKASITEGGAWTIMSAYNKVRGVYCSENDYLLKKILKGEWKFKGLVMSDWGGTHSTVAAANNGLDLEMGSGEKYDKYYFATALLDSVKAGKVTVATIDAKVRRILWVMYQTSLSANQPKGSMATPAHSKTAYEIASESIVLLKNDKHLLPLNTSGIKSIAVIGDNATHTFHLGGFGAGVKAKYEINALTGLKNRLGSSVNIKFAQGYSGVYHPTKENHNGDDYNHSDPAMVSEAVAAAKSTDMAILFVGGNRDYESEGRDRKDLSLPFGEQTLIDAVTAANPNTIVVVVGGAPYDIGAIKKNNHTIVWSWYNGSENGNALADVLLGKINPSGKLPFTFPASLGDSPAHALNAYPGNDLKVDYKEGILVGYRWFDTKNIDPLYPFGYGLSYTNYDYDGLYADRATYKSTDNITATVKVKNTGKYAGKETVQLYVHKSGSKVDRAEKELKAFKKVWIAAGQTATVTLKIPAKDLAYFDATAMKWVVEPGKYKLLAGTSSKDIKKETTININ</sequence>
<dbReference type="Gene3D" id="3.40.50.1700">
    <property type="entry name" value="Glycoside hydrolase family 3 C-terminal domain"/>
    <property type="match status" value="1"/>
</dbReference>
<dbReference type="InterPro" id="IPR036881">
    <property type="entry name" value="Glyco_hydro_3_C_sf"/>
</dbReference>
<feature type="chain" id="PRO_5046289970" evidence="5">
    <location>
        <begin position="24"/>
        <end position="721"/>
    </location>
</feature>
<gene>
    <name evidence="7" type="ORF">PQO05_11455</name>
</gene>
<dbReference type="InterPro" id="IPR002772">
    <property type="entry name" value="Glyco_hydro_3_C"/>
</dbReference>
<evidence type="ECO:0000256" key="2">
    <source>
        <dbReference type="ARBA" id="ARBA00022801"/>
    </source>
</evidence>
<feature type="signal peptide" evidence="5">
    <location>
        <begin position="1"/>
        <end position="23"/>
    </location>
</feature>
<dbReference type="EMBL" id="CP117167">
    <property type="protein sequence ID" value="WCT14550.1"/>
    <property type="molecule type" value="Genomic_DNA"/>
</dbReference>
<dbReference type="PANTHER" id="PTHR42715">
    <property type="entry name" value="BETA-GLUCOSIDASE"/>
    <property type="match status" value="1"/>
</dbReference>
<accession>A0ABY7TDE8</accession>
<dbReference type="Gene3D" id="2.60.40.10">
    <property type="entry name" value="Immunoglobulins"/>
    <property type="match status" value="1"/>
</dbReference>
<dbReference type="Gene3D" id="3.20.20.300">
    <property type="entry name" value="Glycoside hydrolase, family 3, N-terminal domain"/>
    <property type="match status" value="1"/>
</dbReference>
<dbReference type="InterPro" id="IPR036962">
    <property type="entry name" value="Glyco_hydro_3_N_sf"/>
</dbReference>
<dbReference type="InterPro" id="IPR001764">
    <property type="entry name" value="Glyco_hydro_3_N"/>
</dbReference>
<dbReference type="PRINTS" id="PR00133">
    <property type="entry name" value="GLHYDRLASE3"/>
</dbReference>
<dbReference type="SMART" id="SM01217">
    <property type="entry name" value="Fn3_like"/>
    <property type="match status" value="1"/>
</dbReference>
<evidence type="ECO:0000313" key="7">
    <source>
        <dbReference type="EMBL" id="WCT14550.1"/>
    </source>
</evidence>
<evidence type="ECO:0000259" key="6">
    <source>
        <dbReference type="SMART" id="SM01217"/>
    </source>
</evidence>
<dbReference type="GO" id="GO:0016787">
    <property type="term" value="F:hydrolase activity"/>
    <property type="evidence" value="ECO:0007669"/>
    <property type="project" value="UniProtKB-KW"/>
</dbReference>
<reference evidence="7 8" key="1">
    <citation type="submission" date="2023-02" db="EMBL/GenBank/DDBJ databases">
        <title>Genome sequence of Mucilaginibacter jinjuensis strain KACC 16571.</title>
        <authorList>
            <person name="Kim S."/>
            <person name="Heo J."/>
            <person name="Kwon S.-W."/>
        </authorList>
    </citation>
    <scope>NUCLEOTIDE SEQUENCE [LARGE SCALE GENOMIC DNA]</scope>
    <source>
        <strain evidence="7 8">KACC 16571</strain>
    </source>
</reference>
<proteinExistence type="inferred from homology"/>
<dbReference type="Pfam" id="PF00933">
    <property type="entry name" value="Glyco_hydro_3"/>
    <property type="match status" value="1"/>
</dbReference>
<dbReference type="Pfam" id="PF01915">
    <property type="entry name" value="Glyco_hydro_3_C"/>
    <property type="match status" value="1"/>
</dbReference>
<dbReference type="PROSITE" id="PS00775">
    <property type="entry name" value="GLYCOSYL_HYDROL_F3"/>
    <property type="match status" value="1"/>
</dbReference>
<evidence type="ECO:0000256" key="4">
    <source>
        <dbReference type="RuleBase" id="RU361161"/>
    </source>
</evidence>